<evidence type="ECO:0000313" key="3">
    <source>
        <dbReference type="Proteomes" id="UP000190044"/>
    </source>
</evidence>
<dbReference type="EMBL" id="FUYP01000011">
    <property type="protein sequence ID" value="SKB62363.1"/>
    <property type="molecule type" value="Genomic_DNA"/>
</dbReference>
<keyword evidence="3" id="KW-1185">Reference proteome</keyword>
<proteinExistence type="predicted"/>
<accession>A0A1T5CSQ1</accession>
<name>A0A1T5CSQ1_9SPHN</name>
<dbReference type="RefSeq" id="WP_139375745.1">
    <property type="nucleotide sequence ID" value="NZ_FUYP01000011.1"/>
</dbReference>
<sequence length="80" mass="8543">MKITVKTTGSFLVHDVFGGQTISPGEEKSVHLTEYIKHALSEGRLEEVSDKKAAKEEAEPVADKDKGKSNGPTSGTASKK</sequence>
<feature type="compositionally biased region" description="Basic and acidic residues" evidence="1">
    <location>
        <begin position="43"/>
        <end position="68"/>
    </location>
</feature>
<evidence type="ECO:0000256" key="1">
    <source>
        <dbReference type="SAM" id="MobiDB-lite"/>
    </source>
</evidence>
<gene>
    <name evidence="2" type="ORF">SAMN06295937_101173</name>
</gene>
<evidence type="ECO:0000313" key="2">
    <source>
        <dbReference type="EMBL" id="SKB62363.1"/>
    </source>
</evidence>
<reference evidence="3" key="1">
    <citation type="submission" date="2017-02" db="EMBL/GenBank/DDBJ databases">
        <authorList>
            <person name="Varghese N."/>
            <person name="Submissions S."/>
        </authorList>
    </citation>
    <scope>NUCLEOTIDE SEQUENCE [LARGE SCALE GENOMIC DNA]</scope>
    <source>
        <strain evidence="3">R11H</strain>
    </source>
</reference>
<feature type="region of interest" description="Disordered" evidence="1">
    <location>
        <begin position="43"/>
        <end position="80"/>
    </location>
</feature>
<feature type="compositionally biased region" description="Polar residues" evidence="1">
    <location>
        <begin position="70"/>
        <end position="80"/>
    </location>
</feature>
<dbReference type="Proteomes" id="UP000190044">
    <property type="component" value="Unassembled WGS sequence"/>
</dbReference>
<dbReference type="AlphaFoldDB" id="A0A1T5CSQ1"/>
<protein>
    <submittedName>
        <fullName evidence="2">Uncharacterized protein</fullName>
    </submittedName>
</protein>
<organism evidence="2 3">
    <name type="scientific">Sphingopyxis flava</name>
    <dbReference type="NCBI Taxonomy" id="1507287"/>
    <lineage>
        <taxon>Bacteria</taxon>
        <taxon>Pseudomonadati</taxon>
        <taxon>Pseudomonadota</taxon>
        <taxon>Alphaproteobacteria</taxon>
        <taxon>Sphingomonadales</taxon>
        <taxon>Sphingomonadaceae</taxon>
        <taxon>Sphingopyxis</taxon>
    </lineage>
</organism>